<dbReference type="AlphaFoldDB" id="A0A0L0DJ74"/>
<evidence type="ECO:0000313" key="2">
    <source>
        <dbReference type="EMBL" id="KNC52116.1"/>
    </source>
</evidence>
<dbReference type="Proteomes" id="UP000054408">
    <property type="component" value="Unassembled WGS sequence"/>
</dbReference>
<feature type="region of interest" description="Disordered" evidence="1">
    <location>
        <begin position="1"/>
        <end position="56"/>
    </location>
</feature>
<feature type="compositionally biased region" description="Low complexity" evidence="1">
    <location>
        <begin position="145"/>
        <end position="155"/>
    </location>
</feature>
<protein>
    <submittedName>
        <fullName evidence="2">Uncharacterized protein</fullName>
    </submittedName>
</protein>
<dbReference type="GeneID" id="25560718"/>
<feature type="region of interest" description="Disordered" evidence="1">
    <location>
        <begin position="213"/>
        <end position="246"/>
    </location>
</feature>
<reference evidence="2 3" key="1">
    <citation type="submission" date="2010-05" db="EMBL/GenBank/DDBJ databases">
        <title>The Genome Sequence of Thecamonas trahens ATCC 50062.</title>
        <authorList>
            <consortium name="The Broad Institute Genome Sequencing Platform"/>
            <person name="Russ C."/>
            <person name="Cuomo C."/>
            <person name="Shea T."/>
            <person name="Young S.K."/>
            <person name="Zeng Q."/>
            <person name="Koehrsen M."/>
            <person name="Haas B."/>
            <person name="Borodovsky M."/>
            <person name="Guigo R."/>
            <person name="Alvarado L."/>
            <person name="Berlin A."/>
            <person name="Bochicchio J."/>
            <person name="Borenstein D."/>
            <person name="Chapman S."/>
            <person name="Chen Z."/>
            <person name="Freedman E."/>
            <person name="Gellesch M."/>
            <person name="Goldberg J."/>
            <person name="Griggs A."/>
            <person name="Gujja S."/>
            <person name="Heilman E."/>
            <person name="Heiman D."/>
            <person name="Hepburn T."/>
            <person name="Howarth C."/>
            <person name="Jen D."/>
            <person name="Larson L."/>
            <person name="Mehta T."/>
            <person name="Park D."/>
            <person name="Pearson M."/>
            <person name="Roberts A."/>
            <person name="Saif S."/>
            <person name="Shenoy N."/>
            <person name="Sisk P."/>
            <person name="Stolte C."/>
            <person name="Sykes S."/>
            <person name="Thomson T."/>
            <person name="Walk T."/>
            <person name="White J."/>
            <person name="Yandava C."/>
            <person name="Burger G."/>
            <person name="Gray M.W."/>
            <person name="Holland P.W.H."/>
            <person name="King N."/>
            <person name="Lang F.B.F."/>
            <person name="Roger A.J."/>
            <person name="Ruiz-Trillo I."/>
            <person name="Lander E."/>
            <person name="Nusbaum C."/>
        </authorList>
    </citation>
    <scope>NUCLEOTIDE SEQUENCE [LARGE SCALE GENOMIC DNA]</scope>
    <source>
        <strain evidence="2 3">ATCC 50062</strain>
    </source>
</reference>
<dbReference type="RefSeq" id="XP_013762120.1">
    <property type="nucleotide sequence ID" value="XM_013906666.1"/>
</dbReference>
<name>A0A0L0DJ74_THETB</name>
<accession>A0A0L0DJ74</accession>
<proteinExistence type="predicted"/>
<dbReference type="EMBL" id="GL349436">
    <property type="protein sequence ID" value="KNC52116.1"/>
    <property type="molecule type" value="Genomic_DNA"/>
</dbReference>
<gene>
    <name evidence="2" type="ORF">AMSG_00943</name>
</gene>
<sequence>MAEERRVAAWRRGGRGTSRGTRRGRGTGRRPRGGATGSPQLAQTLDATPAHRRAHEKARLHALAARRGVLLADHVSEHTAAADWRWGEPLVSDPPPPPLAQPSADAQLAVVRRLADLAFLDAVVRRPDASDSLLASGSGAGASSGCGSDSGSVSDDDPWAAWELALPAPSPRPQAEYEYEYEYELLDGSSEQQMQTPARQLPLPMSETLWRAEHEHEQEQEQEQAPTPRLDTPIPVPPPRSAPASPAATSVRTCIQNELDADVQNLRVQATVQAAKVTPAREVQSIEVDADKRPSAPGSPYVQNAWFQATLRSADPTESSQVETLDDATVKMLRERQAAVAAGTIASPMRTPARRGRRRVPRVDDETPMEAQLQRAMAAGADALFVFELANGEAMHVPARLAQACLALPRLARHGASFFWPGLAAHVAADALRFVQGPVEWMEAFLEAEVGADETWRLLLAADLLQIPSLFVFLATHVLHTAGSERLRAFLASSFILAHSVDQIVELQRLMYTPKNGPLWDAIHSLKLKALERETRQLAADHAASPGAATLHAYQTAGSLAVAYSPVNRKHQRIPVRVPKTPRQLHHDAGMVGLD</sequence>
<keyword evidence="3" id="KW-1185">Reference proteome</keyword>
<feature type="region of interest" description="Disordered" evidence="1">
    <location>
        <begin position="131"/>
        <end position="155"/>
    </location>
</feature>
<evidence type="ECO:0000256" key="1">
    <source>
        <dbReference type="SAM" id="MobiDB-lite"/>
    </source>
</evidence>
<organism evidence="2 3">
    <name type="scientific">Thecamonas trahens ATCC 50062</name>
    <dbReference type="NCBI Taxonomy" id="461836"/>
    <lineage>
        <taxon>Eukaryota</taxon>
        <taxon>Apusozoa</taxon>
        <taxon>Apusomonadida</taxon>
        <taxon>Apusomonadidae</taxon>
        <taxon>Thecamonas</taxon>
    </lineage>
</organism>
<feature type="compositionally biased region" description="Basic residues" evidence="1">
    <location>
        <begin position="8"/>
        <end position="32"/>
    </location>
</feature>
<evidence type="ECO:0000313" key="3">
    <source>
        <dbReference type="Proteomes" id="UP000054408"/>
    </source>
</evidence>